<dbReference type="Proteomes" id="UP000887565">
    <property type="component" value="Unplaced"/>
</dbReference>
<protein>
    <submittedName>
        <fullName evidence="3">Uncharacterized protein</fullName>
    </submittedName>
</protein>
<evidence type="ECO:0000313" key="3">
    <source>
        <dbReference type="WBParaSite" id="nRc.2.0.1.t42263-RA"/>
    </source>
</evidence>
<keyword evidence="2" id="KW-1185">Reference proteome</keyword>
<evidence type="ECO:0000256" key="1">
    <source>
        <dbReference type="SAM" id="SignalP"/>
    </source>
</evidence>
<organism evidence="2 3">
    <name type="scientific">Romanomermis culicivorax</name>
    <name type="common">Nematode worm</name>
    <dbReference type="NCBI Taxonomy" id="13658"/>
    <lineage>
        <taxon>Eukaryota</taxon>
        <taxon>Metazoa</taxon>
        <taxon>Ecdysozoa</taxon>
        <taxon>Nematoda</taxon>
        <taxon>Enoplea</taxon>
        <taxon>Dorylaimia</taxon>
        <taxon>Mermithida</taxon>
        <taxon>Mermithoidea</taxon>
        <taxon>Mermithidae</taxon>
        <taxon>Romanomermis</taxon>
    </lineage>
</organism>
<sequence length="186" mass="21588">MLKKFYFLSLIVAFGRSSETSTEFIHEEKFDDGERSYKWWFSRKKSNETLEFRLKINLDGNNDDQVEKINITDMKNKIQEIIVKKEPTSEKILLLTLNQPLTVEIGDQDRELVTVNSSGDRDVAADIETDFGVIVKATTPKNPFDRSIDVLDAMLLALINTTFRKTTYWSKTIKKWGNKIHVKFNC</sequence>
<dbReference type="WBParaSite" id="nRc.2.0.1.t42263-RA">
    <property type="protein sequence ID" value="nRc.2.0.1.t42263-RA"/>
    <property type="gene ID" value="nRc.2.0.1.g42263"/>
</dbReference>
<dbReference type="AlphaFoldDB" id="A0A915KVT6"/>
<feature type="chain" id="PRO_5037204406" evidence="1">
    <location>
        <begin position="18"/>
        <end position="186"/>
    </location>
</feature>
<name>A0A915KVT6_ROMCU</name>
<proteinExistence type="predicted"/>
<feature type="signal peptide" evidence="1">
    <location>
        <begin position="1"/>
        <end position="17"/>
    </location>
</feature>
<reference evidence="3" key="1">
    <citation type="submission" date="2022-11" db="UniProtKB">
        <authorList>
            <consortium name="WormBaseParasite"/>
        </authorList>
    </citation>
    <scope>IDENTIFICATION</scope>
</reference>
<accession>A0A915KVT6</accession>
<keyword evidence="1" id="KW-0732">Signal</keyword>
<evidence type="ECO:0000313" key="2">
    <source>
        <dbReference type="Proteomes" id="UP000887565"/>
    </source>
</evidence>